<accession>A0A7S0EQV4</accession>
<dbReference type="PANTHER" id="PTHR12677">
    <property type="entry name" value="GOLGI APPARATUS MEMBRANE PROTEIN TVP38-RELATED"/>
    <property type="match status" value="1"/>
</dbReference>
<protein>
    <recommendedName>
        <fullName evidence="7">VTT domain-containing protein</fullName>
    </recommendedName>
</protein>
<feature type="domain" description="VTT" evidence="7">
    <location>
        <begin position="142"/>
        <end position="262"/>
    </location>
</feature>
<evidence type="ECO:0000259" key="7">
    <source>
        <dbReference type="Pfam" id="PF09335"/>
    </source>
</evidence>
<dbReference type="AlphaFoldDB" id="A0A7S0EQV4"/>
<dbReference type="PANTHER" id="PTHR12677:SF59">
    <property type="entry name" value="GOLGI APPARATUS MEMBRANE PROTEIN TVP38-RELATED"/>
    <property type="match status" value="1"/>
</dbReference>
<evidence type="ECO:0000256" key="5">
    <source>
        <dbReference type="ARBA" id="ARBA00023136"/>
    </source>
</evidence>
<keyword evidence="4 6" id="KW-1133">Transmembrane helix</keyword>
<evidence type="ECO:0000313" key="8">
    <source>
        <dbReference type="EMBL" id="CAD8492216.1"/>
    </source>
</evidence>
<feature type="transmembrane region" description="Helical" evidence="6">
    <location>
        <begin position="274"/>
        <end position="296"/>
    </location>
</feature>
<dbReference type="InterPro" id="IPR032816">
    <property type="entry name" value="VTT_dom"/>
</dbReference>
<sequence length="397" mass="44195">MDSTMEEIDLRPNRDAEDVVVLEKSNLQSEKITGKDRNSGRAAAFVKLEEEEIRVAIEDPCKCSKLKGQEQPEQSVWQKITNIDPQIWWALIGLLLFIGLGAICGTQIYETIIEAKDWFVTEIPVSIIWYSVMFSLSSAVMLPYGPFCISVGYIYGFWFGLVVQTIAIFTSSALIYYIGRIGFKSRVDKYMQKYIIWKAMMAGIEKSTYEAAKINILLCFVPMPYGVHAFLFALSTCPFVPFVISFEIGMIGHTTLNLAIGDALAQATSEGTDLYTLIGAICGVTAMIFTIWYGGVLTQKMMDSYMQEGGQNDGNLLHDASLNISVTEVQMVNSSSEGSSTTHENTCSDSSVDLEQNILVAEVIEDEGDEEGREQCWKEEDEKKQLTGNDEVISCRA</sequence>
<evidence type="ECO:0000256" key="2">
    <source>
        <dbReference type="ARBA" id="ARBA00022475"/>
    </source>
</evidence>
<dbReference type="Pfam" id="PF09335">
    <property type="entry name" value="VTT_dom"/>
    <property type="match status" value="1"/>
</dbReference>
<evidence type="ECO:0000256" key="6">
    <source>
        <dbReference type="SAM" id="Phobius"/>
    </source>
</evidence>
<feature type="transmembrane region" description="Helical" evidence="6">
    <location>
        <begin position="127"/>
        <end position="147"/>
    </location>
</feature>
<keyword evidence="2" id="KW-1003">Cell membrane</keyword>
<comment type="subcellular location">
    <subcellularLocation>
        <location evidence="1">Cell membrane</location>
        <topology evidence="1">Multi-pass membrane protein</topology>
    </subcellularLocation>
</comment>
<evidence type="ECO:0000256" key="1">
    <source>
        <dbReference type="ARBA" id="ARBA00004651"/>
    </source>
</evidence>
<name>A0A7S0EQV4_9CRYP</name>
<keyword evidence="3 6" id="KW-0812">Transmembrane</keyword>
<dbReference type="EMBL" id="HBEO01022032">
    <property type="protein sequence ID" value="CAD8492216.1"/>
    <property type="molecule type" value="Transcribed_RNA"/>
</dbReference>
<gene>
    <name evidence="8" type="ORF">HPHI1048_LOCUS14908</name>
</gene>
<evidence type="ECO:0000256" key="4">
    <source>
        <dbReference type="ARBA" id="ARBA00022989"/>
    </source>
</evidence>
<keyword evidence="5 6" id="KW-0472">Membrane</keyword>
<reference evidence="8" key="1">
    <citation type="submission" date="2021-01" db="EMBL/GenBank/DDBJ databases">
        <authorList>
            <person name="Corre E."/>
            <person name="Pelletier E."/>
            <person name="Niang G."/>
            <person name="Scheremetjew M."/>
            <person name="Finn R."/>
            <person name="Kale V."/>
            <person name="Holt S."/>
            <person name="Cochrane G."/>
            <person name="Meng A."/>
            <person name="Brown T."/>
            <person name="Cohen L."/>
        </authorList>
    </citation>
    <scope>NUCLEOTIDE SEQUENCE</scope>
    <source>
        <strain evidence="8">CCMP325</strain>
    </source>
</reference>
<dbReference type="InterPro" id="IPR015414">
    <property type="entry name" value="TMEM64"/>
</dbReference>
<organism evidence="8">
    <name type="scientific">Hanusia phi</name>
    <dbReference type="NCBI Taxonomy" id="3032"/>
    <lineage>
        <taxon>Eukaryota</taxon>
        <taxon>Cryptophyceae</taxon>
        <taxon>Pyrenomonadales</taxon>
        <taxon>Geminigeraceae</taxon>
        <taxon>Hanusia</taxon>
    </lineage>
</organism>
<proteinExistence type="predicted"/>
<feature type="transmembrane region" description="Helical" evidence="6">
    <location>
        <begin position="153"/>
        <end position="179"/>
    </location>
</feature>
<evidence type="ECO:0000256" key="3">
    <source>
        <dbReference type="ARBA" id="ARBA00022692"/>
    </source>
</evidence>
<feature type="transmembrane region" description="Helical" evidence="6">
    <location>
        <begin position="87"/>
        <end position="106"/>
    </location>
</feature>
<dbReference type="GO" id="GO:0005886">
    <property type="term" value="C:plasma membrane"/>
    <property type="evidence" value="ECO:0007669"/>
    <property type="project" value="UniProtKB-SubCell"/>
</dbReference>